<protein>
    <submittedName>
        <fullName evidence="2">Uncharacterized protein</fullName>
    </submittedName>
</protein>
<sequence>MKTPVLLTLMFAAATAVAADKPDTQAETNPPQIIFGTVSQNSNTLTPTTEVNQKDGRYCWVAVNVNAGSKAAVEEFQQTPAGGSYTAPNASIDSNALRTQHKINFYATRNERGEYNHCWLYGNTDPLGDYETTVRIGDIQFPPIKWKLIR</sequence>
<feature type="chain" id="PRO_5046133543" evidence="1">
    <location>
        <begin position="19"/>
        <end position="150"/>
    </location>
</feature>
<evidence type="ECO:0000313" key="2">
    <source>
        <dbReference type="EMBL" id="WCL70865.1"/>
    </source>
</evidence>
<dbReference type="RefSeq" id="WP_237091408.1">
    <property type="nucleotide sequence ID" value="NZ_CP116766.1"/>
</dbReference>
<dbReference type="Proteomes" id="UP001221268">
    <property type="component" value="Chromosome"/>
</dbReference>
<gene>
    <name evidence="2" type="ORF">PJU73_05690</name>
</gene>
<feature type="signal peptide" evidence="1">
    <location>
        <begin position="1"/>
        <end position="18"/>
    </location>
</feature>
<organism evidence="2 3">
    <name type="scientific">Neisseria lisongii</name>
    <dbReference type="NCBI Taxonomy" id="2912188"/>
    <lineage>
        <taxon>Bacteria</taxon>
        <taxon>Pseudomonadati</taxon>
        <taxon>Pseudomonadota</taxon>
        <taxon>Betaproteobacteria</taxon>
        <taxon>Neisseriales</taxon>
        <taxon>Neisseriaceae</taxon>
        <taxon>Neisseria</taxon>
    </lineage>
</organism>
<keyword evidence="3" id="KW-1185">Reference proteome</keyword>
<accession>A0ABY7RKS1</accession>
<reference evidence="2 3" key="1">
    <citation type="submission" date="2023-01" db="EMBL/GenBank/DDBJ databases">
        <authorList>
            <person name="Yang C."/>
        </authorList>
    </citation>
    <scope>NUCLEOTIDE SEQUENCE [LARGE SCALE GENOMIC DNA]</scope>
    <source>
        <strain evidence="2 3">ZJ106</strain>
    </source>
</reference>
<name>A0ABY7RKS1_9NEIS</name>
<evidence type="ECO:0000313" key="3">
    <source>
        <dbReference type="Proteomes" id="UP001221268"/>
    </source>
</evidence>
<keyword evidence="1" id="KW-0732">Signal</keyword>
<proteinExistence type="predicted"/>
<dbReference type="EMBL" id="CP116766">
    <property type="protein sequence ID" value="WCL70865.1"/>
    <property type="molecule type" value="Genomic_DNA"/>
</dbReference>
<evidence type="ECO:0000256" key="1">
    <source>
        <dbReference type="SAM" id="SignalP"/>
    </source>
</evidence>